<dbReference type="InterPro" id="IPR025659">
    <property type="entry name" value="Tubby-like_C"/>
</dbReference>
<dbReference type="PANTHER" id="PTHR31087:SF160">
    <property type="entry name" value="PROTEIN LURP-ONE-RELATED 1-RELATED"/>
    <property type="match status" value="1"/>
</dbReference>
<evidence type="ECO:0000256" key="1">
    <source>
        <dbReference type="ARBA" id="ARBA00005437"/>
    </source>
</evidence>
<name>A0A8X7WRR5_BRACI</name>
<organism evidence="3 4">
    <name type="scientific">Brassica carinata</name>
    <name type="common">Ethiopian mustard</name>
    <name type="synonym">Abyssinian cabbage</name>
    <dbReference type="NCBI Taxonomy" id="52824"/>
    <lineage>
        <taxon>Eukaryota</taxon>
        <taxon>Viridiplantae</taxon>
        <taxon>Streptophyta</taxon>
        <taxon>Embryophyta</taxon>
        <taxon>Tracheophyta</taxon>
        <taxon>Spermatophyta</taxon>
        <taxon>Magnoliopsida</taxon>
        <taxon>eudicotyledons</taxon>
        <taxon>Gunneridae</taxon>
        <taxon>Pentapetalae</taxon>
        <taxon>rosids</taxon>
        <taxon>malvids</taxon>
        <taxon>Brassicales</taxon>
        <taxon>Brassicaceae</taxon>
        <taxon>Brassiceae</taxon>
        <taxon>Brassica</taxon>
    </lineage>
</organism>
<dbReference type="InterPro" id="IPR007612">
    <property type="entry name" value="LOR"/>
</dbReference>
<dbReference type="Pfam" id="PF04525">
    <property type="entry name" value="LOR"/>
    <property type="match status" value="1"/>
</dbReference>
<feature type="transmembrane region" description="Helical" evidence="2">
    <location>
        <begin position="236"/>
        <end position="259"/>
    </location>
</feature>
<dbReference type="Gene3D" id="2.40.160.200">
    <property type="entry name" value="LURP1-related"/>
    <property type="match status" value="1"/>
</dbReference>
<evidence type="ECO:0000313" key="3">
    <source>
        <dbReference type="EMBL" id="KAG2335071.1"/>
    </source>
</evidence>
<dbReference type="AlphaFoldDB" id="A0A8X7WRR5"/>
<proteinExistence type="inferred from homology"/>
<keyword evidence="4" id="KW-1185">Reference proteome</keyword>
<dbReference type="SUPFAM" id="SSF54518">
    <property type="entry name" value="Tubby C-terminal domain-like"/>
    <property type="match status" value="1"/>
</dbReference>
<dbReference type="PANTHER" id="PTHR31087">
    <property type="match status" value="1"/>
</dbReference>
<keyword evidence="2" id="KW-0812">Transmembrane</keyword>
<dbReference type="InterPro" id="IPR038595">
    <property type="entry name" value="LOR_sf"/>
</dbReference>
<dbReference type="EMBL" id="JAAMPC010000001">
    <property type="protein sequence ID" value="KAG2335071.1"/>
    <property type="molecule type" value="Genomic_DNA"/>
</dbReference>
<keyword evidence="2" id="KW-1133">Transmembrane helix</keyword>
<accession>A0A8X7WRR5</accession>
<evidence type="ECO:0000256" key="2">
    <source>
        <dbReference type="SAM" id="Phobius"/>
    </source>
</evidence>
<protein>
    <submittedName>
        <fullName evidence="3">Uncharacterized protein</fullName>
    </submittedName>
</protein>
<sequence>MEQPYVYAYPPGTAPPPPQSGGMAGVIVDPRFCAPYPVDLAIVRKMMKLTDGNFVITDVNGNLLFKVKEPVFGLHDKRVLLDGSGSPVLTLREKMVSLHDRWQVFRGGSTEQRDLLYTVKRSSMLQFKTKLDVFLSNNKDEKRCDFRVKGSWFERSCVVYAGESDAIVAQMHKKHTVQSVFLGKDNFSVTVYPNVDYAFIASLVSSVLLSDAGVRRQRPELTNKKKEIQVQHRYKAPAATVATPLFRVFITAVFISVFYTCVEMS</sequence>
<keyword evidence="2" id="KW-0472">Membrane</keyword>
<dbReference type="OrthoDB" id="97518at2759"/>
<comment type="similarity">
    <text evidence="1">Belongs to the LOR family.</text>
</comment>
<dbReference type="Proteomes" id="UP000886595">
    <property type="component" value="Unassembled WGS sequence"/>
</dbReference>
<gene>
    <name evidence="3" type="ORF">Bca52824_006251</name>
</gene>
<comment type="caution">
    <text evidence="3">The sequence shown here is derived from an EMBL/GenBank/DDBJ whole genome shotgun (WGS) entry which is preliminary data.</text>
</comment>
<evidence type="ECO:0000313" key="4">
    <source>
        <dbReference type="Proteomes" id="UP000886595"/>
    </source>
</evidence>
<reference evidence="3 4" key="1">
    <citation type="submission" date="2020-02" db="EMBL/GenBank/DDBJ databases">
        <authorList>
            <person name="Ma Q."/>
            <person name="Huang Y."/>
            <person name="Song X."/>
            <person name="Pei D."/>
        </authorList>
    </citation>
    <scope>NUCLEOTIDE SEQUENCE [LARGE SCALE GENOMIC DNA]</scope>
    <source>
        <strain evidence="3">Sxm20200214</strain>
        <tissue evidence="3">Leaf</tissue>
    </source>
</reference>